<dbReference type="GO" id="GO:0006310">
    <property type="term" value="P:DNA recombination"/>
    <property type="evidence" value="ECO:0007669"/>
    <property type="project" value="InterPro"/>
</dbReference>
<dbReference type="NCBIfam" id="TIGR00644">
    <property type="entry name" value="recJ"/>
    <property type="match status" value="1"/>
</dbReference>
<reference evidence="10" key="1">
    <citation type="journal article" date="2019" name="Int. J. Syst. Evol. Microbiol.">
        <title>The Global Catalogue of Microorganisms (GCM) 10K type strain sequencing project: providing services to taxonomists for standard genome sequencing and annotation.</title>
        <authorList>
            <consortium name="The Broad Institute Genomics Platform"/>
            <consortium name="The Broad Institute Genome Sequencing Center for Infectious Disease"/>
            <person name="Wu L."/>
            <person name="Ma J."/>
        </authorList>
    </citation>
    <scope>NUCLEOTIDE SEQUENCE [LARGE SCALE GENOMIC DNA]</scope>
    <source>
        <strain evidence="10">CGMCC 1.10130</strain>
    </source>
</reference>
<feature type="domain" description="DHHA1" evidence="7">
    <location>
        <begin position="353"/>
        <end position="450"/>
    </location>
</feature>
<evidence type="ECO:0000256" key="3">
    <source>
        <dbReference type="ARBA" id="ARBA00022722"/>
    </source>
</evidence>
<keyword evidence="3" id="KW-0540">Nuclease</keyword>
<evidence type="ECO:0000256" key="2">
    <source>
        <dbReference type="ARBA" id="ARBA00019841"/>
    </source>
</evidence>
<evidence type="ECO:0000259" key="6">
    <source>
        <dbReference type="Pfam" id="PF01368"/>
    </source>
</evidence>
<dbReference type="GO" id="GO:0006281">
    <property type="term" value="P:DNA repair"/>
    <property type="evidence" value="ECO:0007669"/>
    <property type="project" value="InterPro"/>
</dbReference>
<dbReference type="Gene3D" id="3.90.1640.30">
    <property type="match status" value="1"/>
</dbReference>
<dbReference type="InterPro" id="IPR003156">
    <property type="entry name" value="DHHA1_dom"/>
</dbReference>
<dbReference type="Pfam" id="PF02272">
    <property type="entry name" value="DHHA1"/>
    <property type="match status" value="1"/>
</dbReference>
<dbReference type="InterPro" id="IPR051673">
    <property type="entry name" value="SSDNA_exonuclease_RecJ"/>
</dbReference>
<dbReference type="InterPro" id="IPR038763">
    <property type="entry name" value="DHH_sf"/>
</dbReference>
<dbReference type="InterPro" id="IPR001667">
    <property type="entry name" value="DDH_dom"/>
</dbReference>
<feature type="domain" description="DDH" evidence="6">
    <location>
        <begin position="71"/>
        <end position="228"/>
    </location>
</feature>
<gene>
    <name evidence="9" type="ORF">GCM10011369_36030</name>
</gene>
<dbReference type="Pfam" id="PF17768">
    <property type="entry name" value="RecJ_OB"/>
    <property type="match status" value="1"/>
</dbReference>
<evidence type="ECO:0000256" key="5">
    <source>
        <dbReference type="ARBA" id="ARBA00022839"/>
    </source>
</evidence>
<keyword evidence="4" id="KW-0378">Hydrolase</keyword>
<dbReference type="FunFam" id="3.90.1640.30:FF:000001">
    <property type="entry name" value="Single-stranded-DNA-specific exonuclease RecJ"/>
    <property type="match status" value="1"/>
</dbReference>
<evidence type="ECO:0000313" key="10">
    <source>
        <dbReference type="Proteomes" id="UP000619743"/>
    </source>
</evidence>
<dbReference type="PANTHER" id="PTHR30255">
    <property type="entry name" value="SINGLE-STRANDED-DNA-SPECIFIC EXONUCLEASE RECJ"/>
    <property type="match status" value="1"/>
</dbReference>
<dbReference type="SUPFAM" id="SSF64182">
    <property type="entry name" value="DHH phosphoesterases"/>
    <property type="match status" value="1"/>
</dbReference>
<dbReference type="EMBL" id="BMDX01000033">
    <property type="protein sequence ID" value="GGA90697.1"/>
    <property type="molecule type" value="Genomic_DNA"/>
</dbReference>
<evidence type="ECO:0000259" key="7">
    <source>
        <dbReference type="Pfam" id="PF02272"/>
    </source>
</evidence>
<dbReference type="GO" id="GO:0003676">
    <property type="term" value="F:nucleic acid binding"/>
    <property type="evidence" value="ECO:0007669"/>
    <property type="project" value="InterPro"/>
</dbReference>
<dbReference type="Gene3D" id="3.10.310.30">
    <property type="match status" value="1"/>
</dbReference>
<accession>A0A8J2UAY9</accession>
<dbReference type="InterPro" id="IPR041122">
    <property type="entry name" value="RecJ_OB"/>
</dbReference>
<dbReference type="Proteomes" id="UP000619743">
    <property type="component" value="Unassembled WGS sequence"/>
</dbReference>
<name>A0A8J2UAY9_9GAMM</name>
<dbReference type="Pfam" id="PF01368">
    <property type="entry name" value="DHH"/>
    <property type="match status" value="1"/>
</dbReference>
<organism evidence="9 10">
    <name type="scientific">Neiella marina</name>
    <dbReference type="NCBI Taxonomy" id="508461"/>
    <lineage>
        <taxon>Bacteria</taxon>
        <taxon>Pseudomonadati</taxon>
        <taxon>Pseudomonadota</taxon>
        <taxon>Gammaproteobacteria</taxon>
        <taxon>Alteromonadales</taxon>
        <taxon>Echinimonadaceae</taxon>
        <taxon>Neiella</taxon>
    </lineage>
</organism>
<keyword evidence="10" id="KW-1185">Reference proteome</keyword>
<proteinExistence type="inferred from homology"/>
<dbReference type="PANTHER" id="PTHR30255:SF2">
    <property type="entry name" value="SINGLE-STRANDED-DNA-SPECIFIC EXONUCLEASE RECJ"/>
    <property type="match status" value="1"/>
</dbReference>
<comment type="caution">
    <text evidence="9">The sequence shown here is derived from an EMBL/GenBank/DDBJ whole genome shotgun (WGS) entry which is preliminary data.</text>
</comment>
<feature type="domain" description="RecJ OB" evidence="8">
    <location>
        <begin position="465"/>
        <end position="569"/>
    </location>
</feature>
<comment type="similarity">
    <text evidence="1">Belongs to the RecJ family.</text>
</comment>
<dbReference type="OrthoDB" id="9809852at2"/>
<evidence type="ECO:0000256" key="4">
    <source>
        <dbReference type="ARBA" id="ARBA00022801"/>
    </source>
</evidence>
<dbReference type="AlphaFoldDB" id="A0A8J2UAY9"/>
<dbReference type="RefSeq" id="WP_087507651.1">
    <property type="nucleotide sequence ID" value="NZ_BMDX01000033.1"/>
</dbReference>
<evidence type="ECO:0000259" key="8">
    <source>
        <dbReference type="Pfam" id="PF17768"/>
    </source>
</evidence>
<dbReference type="GO" id="GO:0008409">
    <property type="term" value="F:5'-3' exonuclease activity"/>
    <property type="evidence" value="ECO:0007669"/>
    <property type="project" value="InterPro"/>
</dbReference>
<sequence>MPSITLQRRSVAECALPESIHPVLRRIYQARGIVSADQLDHSASRLHHVRSLAGIERAVELLAVALKNNERITIVGDFDADGATSTALCVLALRRFGHHNVGYLVPNRFDTGYGLTPPIADMAAQQGTQLLITVDNGVSAITGVQRAKELGMKVLVTDHHLPGEELPNADAMVNPNLNECQFPSKNLAGVGVAFYLMAALRQYLADQSWYQQPAVNLAELLDIVAVGTVADVVALDHNNRILVNQGLQRIRAGRCRPGITALCQVAKRDPLQLQASDLGFAVGPRLNAAGRLDDMALGIECLLADSEEQALAMAQQLDELNLARRDIERGMEQEALRALDKLLGDADFSELPPVLCLYQADWHQGVIGILAARVKERFHRPVLAFAGDDNGMLKGSARSVSGVHMRDMLAALDTKHPGLIERFGGHAMAAGLSIAAQQIESFQNALCEVANDWVDDAHLNHVLHTDGELAAHEFSLTMAQMLRDAGPWGQAFPEPVFDGIFRVIQQRIVGERHLKLVLQPQGQHQVYDAIAFNIDTAEWPNEAVNLAEVAYQLDINEFRGKTQLQLMVKSIRAVA</sequence>
<dbReference type="InterPro" id="IPR004610">
    <property type="entry name" value="RecJ"/>
</dbReference>
<evidence type="ECO:0000313" key="9">
    <source>
        <dbReference type="EMBL" id="GGA90697.1"/>
    </source>
</evidence>
<protein>
    <recommendedName>
        <fullName evidence="2">Single-stranded-DNA-specific exonuclease RecJ</fullName>
    </recommendedName>
</protein>
<evidence type="ECO:0000256" key="1">
    <source>
        <dbReference type="ARBA" id="ARBA00005915"/>
    </source>
</evidence>
<keyword evidence="5 9" id="KW-0269">Exonuclease</keyword>